<dbReference type="Pfam" id="PF12697">
    <property type="entry name" value="Abhydrolase_6"/>
    <property type="match status" value="1"/>
</dbReference>
<dbReference type="FunFam" id="3.40.50.1970:FF:000013">
    <property type="entry name" value="Phosphoribosylaminoimidazole carboxylase"/>
    <property type="match status" value="1"/>
</dbReference>
<dbReference type="STRING" id="2282107.A0A286UM95"/>
<dbReference type="Gene3D" id="3.30.1490.20">
    <property type="entry name" value="ATP-grasp fold, A domain"/>
    <property type="match status" value="1"/>
</dbReference>
<dbReference type="SUPFAM" id="SSF52255">
    <property type="entry name" value="N5-CAIR mutase (phosphoribosylaminoimidazole carboxylase, PurE)"/>
    <property type="match status" value="1"/>
</dbReference>
<keyword evidence="15" id="KW-1185">Reference proteome</keyword>
<evidence type="ECO:0000313" key="15">
    <source>
        <dbReference type="Proteomes" id="UP000217199"/>
    </source>
</evidence>
<dbReference type="Pfam" id="PF00731">
    <property type="entry name" value="AIRC"/>
    <property type="match status" value="1"/>
</dbReference>
<evidence type="ECO:0000256" key="6">
    <source>
        <dbReference type="ARBA" id="ARBA00022741"/>
    </source>
</evidence>
<dbReference type="SUPFAM" id="SSF53474">
    <property type="entry name" value="alpha/beta-Hydrolases"/>
    <property type="match status" value="1"/>
</dbReference>
<dbReference type="InterPro" id="IPR011054">
    <property type="entry name" value="Rudment_hybrid_motif"/>
</dbReference>
<protein>
    <recommendedName>
        <fullName evidence="5">Phosphoribosylaminoimidazole carboxylase</fullName>
        <ecNumber evidence="4">4.1.1.21</ecNumber>
    </recommendedName>
    <alternativeName>
        <fullName evidence="11">AIR carboxylase</fullName>
    </alternativeName>
</protein>
<dbReference type="Pfam" id="PF22660">
    <property type="entry name" value="RS_preATP-grasp-like"/>
    <property type="match status" value="1"/>
</dbReference>
<dbReference type="PROSITE" id="PS50975">
    <property type="entry name" value="ATP_GRASP"/>
    <property type="match status" value="1"/>
</dbReference>
<proteinExistence type="inferred from homology"/>
<dbReference type="FunCoup" id="A0A286UM95">
    <property type="interactions" value="79"/>
</dbReference>
<dbReference type="InterPro" id="IPR016185">
    <property type="entry name" value="PreATP-grasp_dom_sf"/>
</dbReference>
<dbReference type="NCBIfam" id="TIGR01162">
    <property type="entry name" value="purE"/>
    <property type="match status" value="1"/>
</dbReference>
<dbReference type="Proteomes" id="UP000217199">
    <property type="component" value="Unassembled WGS sequence"/>
</dbReference>
<dbReference type="InterPro" id="IPR011761">
    <property type="entry name" value="ATP-grasp"/>
</dbReference>
<evidence type="ECO:0000256" key="12">
    <source>
        <dbReference type="PROSITE-ProRule" id="PRU00409"/>
    </source>
</evidence>
<evidence type="ECO:0000259" key="13">
    <source>
        <dbReference type="PROSITE" id="PS50975"/>
    </source>
</evidence>
<dbReference type="SUPFAM" id="SSF56059">
    <property type="entry name" value="Glutathione synthetase ATP-binding domain-like"/>
    <property type="match status" value="1"/>
</dbReference>
<evidence type="ECO:0000256" key="5">
    <source>
        <dbReference type="ARBA" id="ARBA00021059"/>
    </source>
</evidence>
<dbReference type="HAMAP" id="MF_01929">
    <property type="entry name" value="PurE_classI"/>
    <property type="match status" value="1"/>
</dbReference>
<comment type="pathway">
    <text evidence="2">Purine metabolism; IMP biosynthesis via de novo pathway; 5-amino-1-(5-phospho-D-ribosyl)imidazole-4-carboxylate from 5-amino-1-(5-phospho-D-ribosyl)imidazole (carboxylase route): step 1/1.</text>
</comment>
<dbReference type="InterPro" id="IPR054350">
    <property type="entry name" value="PurT/PurK_preATP-grasp"/>
</dbReference>
<dbReference type="InterPro" id="IPR040686">
    <property type="entry name" value="PurK_C"/>
</dbReference>
<keyword evidence="10" id="KW-0456">Lyase</keyword>
<organism evidence="14 15">
    <name type="scientific">Pyrrhoderma noxium</name>
    <dbReference type="NCBI Taxonomy" id="2282107"/>
    <lineage>
        <taxon>Eukaryota</taxon>
        <taxon>Fungi</taxon>
        <taxon>Dikarya</taxon>
        <taxon>Basidiomycota</taxon>
        <taxon>Agaricomycotina</taxon>
        <taxon>Agaricomycetes</taxon>
        <taxon>Hymenochaetales</taxon>
        <taxon>Hymenochaetaceae</taxon>
        <taxon>Pyrrhoderma</taxon>
    </lineage>
</organism>
<accession>A0A286UM95</accession>
<dbReference type="Pfam" id="PF17769">
    <property type="entry name" value="PurK_C"/>
    <property type="match status" value="1"/>
</dbReference>
<dbReference type="HAMAP" id="MF_01928">
    <property type="entry name" value="PurK"/>
    <property type="match status" value="1"/>
</dbReference>
<dbReference type="Gene3D" id="3.40.50.20">
    <property type="match status" value="1"/>
</dbReference>
<dbReference type="GO" id="GO:0004638">
    <property type="term" value="F:phosphoribosylaminoimidazole carboxylase activity"/>
    <property type="evidence" value="ECO:0007669"/>
    <property type="project" value="UniProtKB-EC"/>
</dbReference>
<dbReference type="GO" id="GO:0005524">
    <property type="term" value="F:ATP binding"/>
    <property type="evidence" value="ECO:0007669"/>
    <property type="project" value="UniProtKB-UniRule"/>
</dbReference>
<reference evidence="14 15" key="1">
    <citation type="journal article" date="2017" name="Mol. Ecol.">
        <title>Comparative and population genomic landscape of Phellinus noxius: A hypervariable fungus causing root rot in trees.</title>
        <authorList>
            <person name="Chung C.L."/>
            <person name="Lee T.J."/>
            <person name="Akiba M."/>
            <person name="Lee H.H."/>
            <person name="Kuo T.H."/>
            <person name="Liu D."/>
            <person name="Ke H.M."/>
            <person name="Yokoi T."/>
            <person name="Roa M.B."/>
            <person name="Lu M.J."/>
            <person name="Chang Y.Y."/>
            <person name="Ann P.J."/>
            <person name="Tsai J.N."/>
            <person name="Chen C.Y."/>
            <person name="Tzean S.S."/>
            <person name="Ota Y."/>
            <person name="Hattori T."/>
            <person name="Sahashi N."/>
            <person name="Liou R.F."/>
            <person name="Kikuchi T."/>
            <person name="Tsai I.J."/>
        </authorList>
    </citation>
    <scope>NUCLEOTIDE SEQUENCE [LARGE SCALE GENOMIC DNA]</scope>
    <source>
        <strain evidence="14 15">FFPRI411160</strain>
    </source>
</reference>
<dbReference type="InterPro" id="IPR000031">
    <property type="entry name" value="PurE_dom"/>
</dbReference>
<dbReference type="GO" id="GO:0046872">
    <property type="term" value="F:metal ion binding"/>
    <property type="evidence" value="ECO:0007669"/>
    <property type="project" value="InterPro"/>
</dbReference>
<dbReference type="EC" id="4.1.1.21" evidence="4"/>
<dbReference type="Gene3D" id="3.40.50.1970">
    <property type="match status" value="1"/>
</dbReference>
<dbReference type="NCBIfam" id="NF004679">
    <property type="entry name" value="PRK06019.1-5"/>
    <property type="match status" value="1"/>
</dbReference>
<dbReference type="FunFam" id="3.30.470.20:FF:000037">
    <property type="entry name" value="Phosphoribosylaminoimidazole carboxylase, chloroplastic"/>
    <property type="match status" value="1"/>
</dbReference>
<evidence type="ECO:0000256" key="11">
    <source>
        <dbReference type="ARBA" id="ARBA00031607"/>
    </source>
</evidence>
<keyword evidence="7" id="KW-0658">Purine biosynthesis</keyword>
<evidence type="ECO:0000256" key="10">
    <source>
        <dbReference type="ARBA" id="ARBA00023239"/>
    </source>
</evidence>
<dbReference type="PANTHER" id="PTHR11609">
    <property type="entry name" value="PURINE BIOSYNTHESIS PROTEIN 6/7, PUR6/7"/>
    <property type="match status" value="1"/>
</dbReference>
<dbReference type="SUPFAM" id="SSF51246">
    <property type="entry name" value="Rudiment single hybrid motif"/>
    <property type="match status" value="1"/>
</dbReference>
<evidence type="ECO:0000256" key="2">
    <source>
        <dbReference type="ARBA" id="ARBA00004747"/>
    </source>
</evidence>
<name>A0A286UM95_9AGAM</name>
<evidence type="ECO:0000256" key="4">
    <source>
        <dbReference type="ARBA" id="ARBA00012329"/>
    </source>
</evidence>
<dbReference type="InterPro" id="IPR003135">
    <property type="entry name" value="ATP-grasp_carboxylate-amine"/>
</dbReference>
<dbReference type="InterPro" id="IPR013815">
    <property type="entry name" value="ATP_grasp_subdomain_1"/>
</dbReference>
<dbReference type="AlphaFoldDB" id="A0A286UM95"/>
<dbReference type="Gene3D" id="3.40.50.1820">
    <property type="entry name" value="alpha/beta hydrolase"/>
    <property type="match status" value="1"/>
</dbReference>
<dbReference type="OrthoDB" id="15425at2759"/>
<sequence length="915" mass="100413">MKLHSEFQITNHSLPPDASYPFHITAKRYIKSFENATPSPGFTLILLHSTGFHKEIWEPALEEICSLLQEESKGIISQAWSIECPNHGASSTLNEAALSLPENKLNFTCGKYAQAVHRFLCSDALGIDFKEHKLIGIGHSLGGVAMANLQTLFPILPFQTVILVEPMLSPKGPEVLEKLRYDLVRRAYERRDVWPDRETALKAMKEHKRTRSWDPRVLETFVRYGLKTHHGAQFEHTPYKGVSLCCSRDEEAAMYRDSDGPTKPLIHLNKACVRLPVHIVFGTRNDYIPREVHESLIDPSSARRFASISYIPDSGHLIPQEAPIGLAKCVVGIILEFQRSPMDKRKVGVLGGGQLGRMLAVPASLLNVDIVFLDSDEQAPAKQVISSPIGHIHGSFSDPDKIRELAAKVDVLTIEIEHVDVAVLEELERTSQVEIHPSPKTIKIIQDKYVQKSHLSAHQLPVAEYLEVDSSVEGIQDVSTKLGLPMMLKSKTMAYDGRGNFVLRDLSQSKEAIEALGNRPLYAERMVSLAKEIAVMVVRTTSGEVVPYPAVETVHKDNICHLVYAPLRYPNPIVSARAQKLAEEAVKTLHGAGVFGVEMFLLEDETILINEIAPRPHNSGHYTIEACYTSQYENHLRAILSLPLGATAMKLQSAVMLNLLGFSDNSEDINKVARIALQTPGASVHLYGKRESRKGRKMGHITIVGDSDATVSENLRYLLQALPDSTPESIECYSPSIPKAGSGQSAKYPLVGIIMGSDSDLPVMLAAARILDGFRVPYELTIVSAHRTPDRMFQYSKTAATRGLRVIIAGAGGAAHLPGMVAAMTPLPVIGVPVKGSSLDGVDSLHSIVQMPRGIPVATVAINNATNAALLAVRIISASVPQLAAAMSDYMKKQEEDVNAKVDLIKNVGWEKYGK</sequence>
<evidence type="ECO:0000256" key="8">
    <source>
        <dbReference type="ARBA" id="ARBA00022793"/>
    </source>
</evidence>
<dbReference type="InParanoid" id="A0A286UM95"/>
<dbReference type="GO" id="GO:0006189">
    <property type="term" value="P:'de novo' IMP biosynthetic process"/>
    <property type="evidence" value="ECO:0007669"/>
    <property type="project" value="UniProtKB-UniPathway"/>
</dbReference>
<dbReference type="Gene3D" id="3.30.470.20">
    <property type="entry name" value="ATP-grasp fold, B domain"/>
    <property type="match status" value="1"/>
</dbReference>
<dbReference type="PANTHER" id="PTHR11609:SF5">
    <property type="entry name" value="PHOSPHORIBOSYLAMINOIMIDAZOLE CARBOXYLASE"/>
    <property type="match status" value="1"/>
</dbReference>
<dbReference type="SMART" id="SM01001">
    <property type="entry name" value="AIRC"/>
    <property type="match status" value="1"/>
</dbReference>
<gene>
    <name evidence="14" type="ORF">PNOK_0324100</name>
</gene>
<evidence type="ECO:0000256" key="1">
    <source>
        <dbReference type="ARBA" id="ARBA00001244"/>
    </source>
</evidence>
<dbReference type="InterPro" id="IPR029058">
    <property type="entry name" value="AB_hydrolase_fold"/>
</dbReference>
<dbReference type="Pfam" id="PF02222">
    <property type="entry name" value="ATP-grasp"/>
    <property type="match status" value="1"/>
</dbReference>
<comment type="similarity">
    <text evidence="3">In the C-terminal section; belongs to the AIR carboxylase family. Class I subfamily.</text>
</comment>
<evidence type="ECO:0000313" key="14">
    <source>
        <dbReference type="EMBL" id="PAV20614.1"/>
    </source>
</evidence>
<comment type="catalytic activity">
    <reaction evidence="1">
        <text>5-amino-1-(5-phospho-D-ribosyl)imidazole-4-carboxylate + H(+) = 5-amino-1-(5-phospho-beta-D-ribosyl)imidazole + CO2</text>
        <dbReference type="Rhea" id="RHEA:10792"/>
        <dbReference type="ChEBI" id="CHEBI:15378"/>
        <dbReference type="ChEBI" id="CHEBI:16526"/>
        <dbReference type="ChEBI" id="CHEBI:77657"/>
        <dbReference type="ChEBI" id="CHEBI:137981"/>
        <dbReference type="EC" id="4.1.1.21"/>
    </reaction>
</comment>
<evidence type="ECO:0000256" key="7">
    <source>
        <dbReference type="ARBA" id="ARBA00022755"/>
    </source>
</evidence>
<evidence type="ECO:0000256" key="9">
    <source>
        <dbReference type="ARBA" id="ARBA00022840"/>
    </source>
</evidence>
<dbReference type="SUPFAM" id="SSF52440">
    <property type="entry name" value="PreATP-grasp domain"/>
    <property type="match status" value="1"/>
</dbReference>
<dbReference type="InterPro" id="IPR033747">
    <property type="entry name" value="PurE_ClassI"/>
</dbReference>
<dbReference type="NCBIfam" id="TIGR01161">
    <property type="entry name" value="purK"/>
    <property type="match status" value="1"/>
</dbReference>
<dbReference type="InterPro" id="IPR000073">
    <property type="entry name" value="AB_hydrolase_1"/>
</dbReference>
<evidence type="ECO:0000256" key="3">
    <source>
        <dbReference type="ARBA" id="ARBA00006114"/>
    </source>
</evidence>
<keyword evidence="9 12" id="KW-0067">ATP-binding</keyword>
<keyword evidence="8" id="KW-0210">Decarboxylase</keyword>
<dbReference type="EMBL" id="NBII01000003">
    <property type="protein sequence ID" value="PAV20614.1"/>
    <property type="molecule type" value="Genomic_DNA"/>
</dbReference>
<keyword evidence="6 12" id="KW-0547">Nucleotide-binding</keyword>
<dbReference type="InterPro" id="IPR005875">
    <property type="entry name" value="PurK"/>
</dbReference>
<feature type="domain" description="ATP-grasp" evidence="13">
    <location>
        <begin position="452"/>
        <end position="640"/>
    </location>
</feature>
<dbReference type="UniPathway" id="UPA00074">
    <property type="reaction ID" value="UER00130"/>
</dbReference>
<comment type="caution">
    <text evidence="14">The sequence shown here is derived from an EMBL/GenBank/DDBJ whole genome shotgun (WGS) entry which is preliminary data.</text>
</comment>